<evidence type="ECO:0000313" key="1">
    <source>
        <dbReference type="EMBL" id="KAF2627262.1"/>
    </source>
</evidence>
<accession>A0ACB6S2A0</accession>
<reference evidence="1" key="1">
    <citation type="journal article" date="2020" name="Stud. Mycol.">
        <title>101 Dothideomycetes genomes: a test case for predicting lifestyles and emergence of pathogens.</title>
        <authorList>
            <person name="Haridas S."/>
            <person name="Albert R."/>
            <person name="Binder M."/>
            <person name="Bloem J."/>
            <person name="Labutti K."/>
            <person name="Salamov A."/>
            <person name="Andreopoulos B."/>
            <person name="Baker S."/>
            <person name="Barry K."/>
            <person name="Bills G."/>
            <person name="Bluhm B."/>
            <person name="Cannon C."/>
            <person name="Castanera R."/>
            <person name="Culley D."/>
            <person name="Daum C."/>
            <person name="Ezra D."/>
            <person name="Gonzalez J."/>
            <person name="Henrissat B."/>
            <person name="Kuo A."/>
            <person name="Liang C."/>
            <person name="Lipzen A."/>
            <person name="Lutzoni F."/>
            <person name="Magnuson J."/>
            <person name="Mondo S."/>
            <person name="Nolan M."/>
            <person name="Ohm R."/>
            <person name="Pangilinan J."/>
            <person name="Park H.-J."/>
            <person name="Ramirez L."/>
            <person name="Alfaro M."/>
            <person name="Sun H."/>
            <person name="Tritt A."/>
            <person name="Yoshinaga Y."/>
            <person name="Zwiers L.-H."/>
            <person name="Turgeon B."/>
            <person name="Goodwin S."/>
            <person name="Spatafora J."/>
            <person name="Crous P."/>
            <person name="Grigoriev I."/>
        </authorList>
    </citation>
    <scope>NUCLEOTIDE SEQUENCE</scope>
    <source>
        <strain evidence="1">CBS 525.71</strain>
    </source>
</reference>
<protein>
    <submittedName>
        <fullName evidence="1">Uncharacterized protein</fullName>
    </submittedName>
</protein>
<proteinExistence type="predicted"/>
<evidence type="ECO:0000313" key="2">
    <source>
        <dbReference type="Proteomes" id="UP000799754"/>
    </source>
</evidence>
<name>A0ACB6S2A0_9PLEO</name>
<comment type="caution">
    <text evidence="1">The sequence shown here is derived from an EMBL/GenBank/DDBJ whole genome shotgun (WGS) entry which is preliminary data.</text>
</comment>
<keyword evidence="2" id="KW-1185">Reference proteome</keyword>
<sequence>MSQTVYNEQKRQASSRAVVNHNGCYACVSSVIGSITRAAGGDRAALTEVVVCRHKQVKDRSYSARDYLNKLWLPKGVDVDDLLPCEQCSTMSRPCHQVPEDTVDDVVAFLEFVWDDAINALPTGRLTVNTIDISGYEPAKIAAAKVMADALQSNILVITKGACRGCDATPLHAGYADFVDTGAVVPTAEMERKRKLKVVEASSLPSTPQKAPHTSSSASIASAEALKGIYNQLNLLADRIAAGKHLKRGVEQREFRLAWDAANPANRYFSGSE</sequence>
<gene>
    <name evidence="1" type="ORF">BU25DRAFT_491339</name>
</gene>
<organism evidence="1 2">
    <name type="scientific">Macroventuria anomochaeta</name>
    <dbReference type="NCBI Taxonomy" id="301207"/>
    <lineage>
        <taxon>Eukaryota</taxon>
        <taxon>Fungi</taxon>
        <taxon>Dikarya</taxon>
        <taxon>Ascomycota</taxon>
        <taxon>Pezizomycotina</taxon>
        <taxon>Dothideomycetes</taxon>
        <taxon>Pleosporomycetidae</taxon>
        <taxon>Pleosporales</taxon>
        <taxon>Pleosporineae</taxon>
        <taxon>Didymellaceae</taxon>
        <taxon>Macroventuria</taxon>
    </lineage>
</organism>
<dbReference type="Proteomes" id="UP000799754">
    <property type="component" value="Unassembled WGS sequence"/>
</dbReference>
<dbReference type="EMBL" id="MU006717">
    <property type="protein sequence ID" value="KAF2627262.1"/>
    <property type="molecule type" value="Genomic_DNA"/>
</dbReference>